<dbReference type="InterPro" id="IPR049704">
    <property type="entry name" value="Aminotrans_3_PPA_site"/>
</dbReference>
<dbReference type="CDD" id="cd00610">
    <property type="entry name" value="OAT_like"/>
    <property type="match status" value="1"/>
</dbReference>
<dbReference type="PROSITE" id="PS00600">
    <property type="entry name" value="AA_TRANSFER_CLASS_3"/>
    <property type="match status" value="1"/>
</dbReference>
<keyword evidence="5" id="KW-1185">Reference proteome</keyword>
<dbReference type="GO" id="GO:0030170">
    <property type="term" value="F:pyridoxal phosphate binding"/>
    <property type="evidence" value="ECO:0007669"/>
    <property type="project" value="InterPro"/>
</dbReference>
<organism evidence="4 5">
    <name type="scientific">Gordonibacter massiliensis</name>
    <name type="common">ex Traore et al. 2017</name>
    <dbReference type="NCBI Taxonomy" id="1841863"/>
    <lineage>
        <taxon>Bacteria</taxon>
        <taxon>Bacillati</taxon>
        <taxon>Actinomycetota</taxon>
        <taxon>Coriobacteriia</taxon>
        <taxon>Eggerthellales</taxon>
        <taxon>Eggerthellaceae</taxon>
        <taxon>Gordonibacter</taxon>
    </lineage>
</organism>
<dbReference type="Gene3D" id="3.40.640.10">
    <property type="entry name" value="Type I PLP-dependent aspartate aminotransferase-like (Major domain)"/>
    <property type="match status" value="1"/>
</dbReference>
<evidence type="ECO:0000256" key="2">
    <source>
        <dbReference type="ARBA" id="ARBA00022898"/>
    </source>
</evidence>
<proteinExistence type="inferred from homology"/>
<gene>
    <name evidence="4" type="ORF">H7313_01995</name>
</gene>
<sequence>MTTSSTIMDSNSFRPEDMADLDERTRSLAERRAILGPSYRLFYHHPLNLVRGRGTRLFDGDGTEYLDVYNNIPSLGHSHPAVQEAVSRQLGLINTHTRYLHENILDYAEDLLSTMPGELNHVMFLLSGSEANDLAVRVAQAYTGGTGIIVTSEAYHGNTELITKLSPSIGHDQPMAIDMRMIPTPDTYRLRTEDLGTWMAEHVRKQAADMRRHGIAFAGLLIDDIFSSDGVFPGKPGFLKPVVEAVHELGGVYIADEVQPGFTRTGTFWGFERHDVVPDIVTMGKPMANGIACSAVAAREDVLDAFAQSSPYFNTFAGSPVAMAAAQATLDAMREEDTMGNARRIGGVLLEELRSLAREFPQIGDVRGAGLFIGADVVAPGTTDPDYPAAVRLIEGMRERRVLTSLCGPFGNVLKIRPPLVFDESDVDWFMSALRDTLRNG</sequence>
<keyword evidence="2 3" id="KW-0663">Pyridoxal phosphate</keyword>
<dbReference type="Pfam" id="PF00202">
    <property type="entry name" value="Aminotran_3"/>
    <property type="match status" value="1"/>
</dbReference>
<dbReference type="EMBL" id="JACMSE010000001">
    <property type="protein sequence ID" value="MBC2888125.1"/>
    <property type="molecule type" value="Genomic_DNA"/>
</dbReference>
<keyword evidence="4" id="KW-0032">Aminotransferase</keyword>
<dbReference type="PANTHER" id="PTHR45688">
    <property type="match status" value="1"/>
</dbReference>
<keyword evidence="4" id="KW-0808">Transferase</keyword>
<evidence type="ECO:0000313" key="5">
    <source>
        <dbReference type="Proteomes" id="UP000587396"/>
    </source>
</evidence>
<dbReference type="InterPro" id="IPR015424">
    <property type="entry name" value="PyrdxlP-dep_Trfase"/>
</dbReference>
<dbReference type="PANTHER" id="PTHR45688:SF13">
    <property type="entry name" value="ALANINE--GLYOXYLATE AMINOTRANSFERASE 2-LIKE"/>
    <property type="match status" value="1"/>
</dbReference>
<dbReference type="InterPro" id="IPR015421">
    <property type="entry name" value="PyrdxlP-dep_Trfase_major"/>
</dbReference>
<name>A0A842JE12_9ACTN</name>
<comment type="caution">
    <text evidence="4">The sequence shown here is derived from an EMBL/GenBank/DDBJ whole genome shotgun (WGS) entry which is preliminary data.</text>
</comment>
<dbReference type="InterPro" id="IPR015422">
    <property type="entry name" value="PyrdxlP-dep_Trfase_small"/>
</dbReference>
<dbReference type="InterPro" id="IPR005814">
    <property type="entry name" value="Aminotrans_3"/>
</dbReference>
<dbReference type="SUPFAM" id="SSF53383">
    <property type="entry name" value="PLP-dependent transferases"/>
    <property type="match status" value="1"/>
</dbReference>
<evidence type="ECO:0000256" key="1">
    <source>
        <dbReference type="ARBA" id="ARBA00008954"/>
    </source>
</evidence>
<comment type="similarity">
    <text evidence="1 3">Belongs to the class-III pyridoxal-phosphate-dependent aminotransferase family.</text>
</comment>
<evidence type="ECO:0000313" key="4">
    <source>
        <dbReference type="EMBL" id="MBC2888125.1"/>
    </source>
</evidence>
<dbReference type="PIRSF" id="PIRSF000521">
    <property type="entry name" value="Transaminase_4ab_Lys_Orn"/>
    <property type="match status" value="1"/>
</dbReference>
<dbReference type="AlphaFoldDB" id="A0A842JE12"/>
<dbReference type="Gene3D" id="3.90.1150.10">
    <property type="entry name" value="Aspartate Aminotransferase, domain 1"/>
    <property type="match status" value="1"/>
</dbReference>
<evidence type="ECO:0000256" key="3">
    <source>
        <dbReference type="RuleBase" id="RU003560"/>
    </source>
</evidence>
<dbReference type="GO" id="GO:0008483">
    <property type="term" value="F:transaminase activity"/>
    <property type="evidence" value="ECO:0007669"/>
    <property type="project" value="UniProtKB-KW"/>
</dbReference>
<dbReference type="RefSeq" id="WP_185904107.1">
    <property type="nucleotide sequence ID" value="NZ_JACMSE010000001.1"/>
</dbReference>
<dbReference type="Proteomes" id="UP000587396">
    <property type="component" value="Unassembled WGS sequence"/>
</dbReference>
<reference evidence="4 5" key="1">
    <citation type="submission" date="2020-08" db="EMBL/GenBank/DDBJ databases">
        <authorList>
            <person name="Liu C."/>
            <person name="Sun Q."/>
        </authorList>
    </citation>
    <scope>NUCLEOTIDE SEQUENCE [LARGE SCALE GENOMIC DNA]</scope>
    <source>
        <strain evidence="4 5">N22</strain>
    </source>
</reference>
<accession>A0A842JE12</accession>
<protein>
    <submittedName>
        <fullName evidence="4">Aspartate aminotransferase family protein</fullName>
    </submittedName>
</protein>